<feature type="compositionally biased region" description="Basic and acidic residues" evidence="1">
    <location>
        <begin position="176"/>
        <end position="186"/>
    </location>
</feature>
<dbReference type="InterPro" id="IPR013830">
    <property type="entry name" value="SGNH_hydro"/>
</dbReference>
<protein>
    <recommendedName>
        <fullName evidence="2">ISXO2-like transposase domain-containing protein</fullName>
    </recommendedName>
</protein>
<dbReference type="SMART" id="SM01126">
    <property type="entry name" value="DDE_Tnp_IS1595"/>
    <property type="match status" value="1"/>
</dbReference>
<feature type="compositionally biased region" description="Basic and acidic residues" evidence="1">
    <location>
        <begin position="156"/>
        <end position="166"/>
    </location>
</feature>
<dbReference type="PANTHER" id="PTHR47163">
    <property type="entry name" value="DDE_TNP_IS1595 DOMAIN-CONTAINING PROTEIN"/>
    <property type="match status" value="1"/>
</dbReference>
<dbReference type="SUPFAM" id="SSF52266">
    <property type="entry name" value="SGNH hydrolase"/>
    <property type="match status" value="1"/>
</dbReference>
<reference evidence="3" key="1">
    <citation type="journal article" date="2023" name="Mol. Biol. Evol.">
        <title>Third-Generation Sequencing Reveals the Adaptive Role of the Epigenome in Three Deep-Sea Polychaetes.</title>
        <authorList>
            <person name="Perez M."/>
            <person name="Aroh O."/>
            <person name="Sun Y."/>
            <person name="Lan Y."/>
            <person name="Juniper S.K."/>
            <person name="Young C.R."/>
            <person name="Angers B."/>
            <person name="Qian P.Y."/>
        </authorList>
    </citation>
    <scope>NUCLEOTIDE SEQUENCE</scope>
    <source>
        <strain evidence="3">R07B-5</strain>
    </source>
</reference>
<accession>A0AAD9L5X1</accession>
<dbReference type="Pfam" id="PF12762">
    <property type="entry name" value="DDE_Tnp_IS1595"/>
    <property type="match status" value="1"/>
</dbReference>
<evidence type="ECO:0000313" key="4">
    <source>
        <dbReference type="Proteomes" id="UP001209878"/>
    </source>
</evidence>
<feature type="region of interest" description="Disordered" evidence="1">
    <location>
        <begin position="133"/>
        <end position="204"/>
    </location>
</feature>
<dbReference type="Proteomes" id="UP001209878">
    <property type="component" value="Unassembled WGS sequence"/>
</dbReference>
<evidence type="ECO:0000259" key="2">
    <source>
        <dbReference type="SMART" id="SM01126"/>
    </source>
</evidence>
<comment type="caution">
    <text evidence="3">The sequence shown here is derived from an EMBL/GenBank/DDBJ whole genome shotgun (WGS) entry which is preliminary data.</text>
</comment>
<dbReference type="InterPro" id="IPR053164">
    <property type="entry name" value="IS1016-like_transposase"/>
</dbReference>
<keyword evidence="4" id="KW-1185">Reference proteome</keyword>
<proteinExistence type="predicted"/>
<dbReference type="Pfam" id="PF13472">
    <property type="entry name" value="Lipase_GDSL_2"/>
    <property type="match status" value="1"/>
</dbReference>
<dbReference type="EMBL" id="JAODUO010000325">
    <property type="protein sequence ID" value="KAK2183058.1"/>
    <property type="molecule type" value="Genomic_DNA"/>
</dbReference>
<dbReference type="Gene3D" id="3.40.50.12690">
    <property type="match status" value="1"/>
</dbReference>
<dbReference type="PANTHER" id="PTHR47163:SF2">
    <property type="entry name" value="SI:DKEY-17M8.2"/>
    <property type="match status" value="1"/>
</dbReference>
<dbReference type="Gene3D" id="3.40.50.12700">
    <property type="match status" value="1"/>
</dbReference>
<evidence type="ECO:0000313" key="3">
    <source>
        <dbReference type="EMBL" id="KAK2183058.1"/>
    </source>
</evidence>
<name>A0AAD9L5X1_RIDPI</name>
<dbReference type="InterPro" id="IPR024445">
    <property type="entry name" value="Tnp_ISXO2-like"/>
</dbReference>
<dbReference type="AlphaFoldDB" id="A0AAD9L5X1"/>
<feature type="domain" description="ISXO2-like transposase" evidence="2">
    <location>
        <begin position="2"/>
        <end position="104"/>
    </location>
</feature>
<organism evidence="3 4">
    <name type="scientific">Ridgeia piscesae</name>
    <name type="common">Tubeworm</name>
    <dbReference type="NCBI Taxonomy" id="27915"/>
    <lineage>
        <taxon>Eukaryota</taxon>
        <taxon>Metazoa</taxon>
        <taxon>Spiralia</taxon>
        <taxon>Lophotrochozoa</taxon>
        <taxon>Annelida</taxon>
        <taxon>Polychaeta</taxon>
        <taxon>Sedentaria</taxon>
        <taxon>Canalipalpata</taxon>
        <taxon>Sabellida</taxon>
        <taxon>Siboglinidae</taxon>
        <taxon>Ridgeia</taxon>
    </lineage>
</organism>
<gene>
    <name evidence="3" type="ORF">NP493_325g02036</name>
</gene>
<sequence length="389" mass="43404">MMEVVPERTAETLVPLIQQWCLPGTHIISDGWAAYSNLSQLNGGVYLHDVVVHQENFVDPLHPEIHTQNVENLWMRAKRKLRRQFGTTRQLFDTYLREFVWQSGGRVIARTTNGERTTGNMTCRKVTGEKVTVEKEGGTRGQEMREVDATGGKTNGRKEVRGDVTKRKSITRTMTGRKETGKKGTTEKAAGGKVSNQGDAKRRSYSEAVIEGALRTERVFMGDSILRKTDRTLSKGEDVVVCLPGARIEHVTERVENVLGHGQGGSILVHVGTNNADRDGTTRIVKRYRELVETLKKTRVEQIILSGIMPVKRGRGTTFSNCKRMAINGLLEQMCKEEGVGFVDLWGYFVGKEDMFMRDGLHLSGKGAAVFSENLLRSMNNGTGCNFLN</sequence>
<evidence type="ECO:0000256" key="1">
    <source>
        <dbReference type="SAM" id="MobiDB-lite"/>
    </source>
</evidence>
<feature type="compositionally biased region" description="Basic and acidic residues" evidence="1">
    <location>
        <begin position="133"/>
        <end position="148"/>
    </location>
</feature>